<feature type="domain" description="Signal transduction histidine kinase subgroup 3 dimerisation and phosphoacceptor" evidence="10">
    <location>
        <begin position="199"/>
        <end position="263"/>
    </location>
</feature>
<feature type="transmembrane region" description="Helical" evidence="9">
    <location>
        <begin position="48"/>
        <end position="65"/>
    </location>
</feature>
<keyword evidence="5" id="KW-0547">Nucleotide-binding</keyword>
<evidence type="ECO:0000256" key="2">
    <source>
        <dbReference type="ARBA" id="ARBA00012438"/>
    </source>
</evidence>
<evidence type="ECO:0000256" key="7">
    <source>
        <dbReference type="ARBA" id="ARBA00022840"/>
    </source>
</evidence>
<evidence type="ECO:0000313" key="12">
    <source>
        <dbReference type="Proteomes" id="UP000569914"/>
    </source>
</evidence>
<evidence type="ECO:0000256" key="1">
    <source>
        <dbReference type="ARBA" id="ARBA00000085"/>
    </source>
</evidence>
<comment type="catalytic activity">
    <reaction evidence="1">
        <text>ATP + protein L-histidine = ADP + protein N-phospho-L-histidine.</text>
        <dbReference type="EC" id="2.7.13.3"/>
    </reaction>
</comment>
<feature type="transmembrane region" description="Helical" evidence="9">
    <location>
        <begin position="113"/>
        <end position="134"/>
    </location>
</feature>
<dbReference type="AlphaFoldDB" id="A0A7Y9IE42"/>
<dbReference type="PANTHER" id="PTHR24421:SF10">
    <property type="entry name" value="NITRATE_NITRITE SENSOR PROTEIN NARQ"/>
    <property type="match status" value="1"/>
</dbReference>
<protein>
    <recommendedName>
        <fullName evidence="2">histidine kinase</fullName>
        <ecNumber evidence="2">2.7.13.3</ecNumber>
    </recommendedName>
</protein>
<dbReference type="EMBL" id="JACCBU010000001">
    <property type="protein sequence ID" value="NYE74554.1"/>
    <property type="molecule type" value="Genomic_DNA"/>
</dbReference>
<evidence type="ECO:0000256" key="9">
    <source>
        <dbReference type="SAM" id="Phobius"/>
    </source>
</evidence>
<evidence type="ECO:0000256" key="8">
    <source>
        <dbReference type="ARBA" id="ARBA00023012"/>
    </source>
</evidence>
<dbReference type="EC" id="2.7.13.3" evidence="2"/>
<dbReference type="Gene3D" id="1.20.5.1930">
    <property type="match status" value="1"/>
</dbReference>
<dbReference type="GO" id="GO:0000155">
    <property type="term" value="F:phosphorelay sensor kinase activity"/>
    <property type="evidence" value="ECO:0007669"/>
    <property type="project" value="InterPro"/>
</dbReference>
<evidence type="ECO:0000313" key="11">
    <source>
        <dbReference type="EMBL" id="NYE74554.1"/>
    </source>
</evidence>
<keyword evidence="4" id="KW-0808">Transferase</keyword>
<dbReference type="SUPFAM" id="SSF55874">
    <property type="entry name" value="ATPase domain of HSP90 chaperone/DNA topoisomerase II/histidine kinase"/>
    <property type="match status" value="1"/>
</dbReference>
<keyword evidence="8" id="KW-0902">Two-component regulatory system</keyword>
<keyword evidence="6 11" id="KW-0418">Kinase</keyword>
<evidence type="ECO:0000256" key="4">
    <source>
        <dbReference type="ARBA" id="ARBA00022679"/>
    </source>
</evidence>
<gene>
    <name evidence="11" type="ORF">BKA15_005883</name>
</gene>
<dbReference type="CDD" id="cd16917">
    <property type="entry name" value="HATPase_UhpB-NarQ-NarX-like"/>
    <property type="match status" value="1"/>
</dbReference>
<evidence type="ECO:0000256" key="6">
    <source>
        <dbReference type="ARBA" id="ARBA00022777"/>
    </source>
</evidence>
<keyword evidence="9" id="KW-0812">Transmembrane</keyword>
<feature type="transmembrane region" description="Helical" evidence="9">
    <location>
        <begin position="140"/>
        <end position="157"/>
    </location>
</feature>
<evidence type="ECO:0000256" key="5">
    <source>
        <dbReference type="ARBA" id="ARBA00022741"/>
    </source>
</evidence>
<comment type="caution">
    <text evidence="11">The sequence shown here is derived from an EMBL/GenBank/DDBJ whole genome shotgun (WGS) entry which is preliminary data.</text>
</comment>
<feature type="transmembrane region" description="Helical" evidence="9">
    <location>
        <begin position="20"/>
        <end position="41"/>
    </location>
</feature>
<dbReference type="GO" id="GO:0016020">
    <property type="term" value="C:membrane"/>
    <property type="evidence" value="ECO:0007669"/>
    <property type="project" value="InterPro"/>
</dbReference>
<dbReference type="Gene3D" id="3.30.565.10">
    <property type="entry name" value="Histidine kinase-like ATPase, C-terminal domain"/>
    <property type="match status" value="1"/>
</dbReference>
<dbReference type="InterPro" id="IPR036890">
    <property type="entry name" value="HATPase_C_sf"/>
</dbReference>
<dbReference type="GO" id="GO:0005524">
    <property type="term" value="F:ATP binding"/>
    <property type="evidence" value="ECO:0007669"/>
    <property type="project" value="UniProtKB-KW"/>
</dbReference>
<keyword evidence="9" id="KW-1133">Transmembrane helix</keyword>
<organism evidence="11 12">
    <name type="scientific">Microlunatus parietis</name>
    <dbReference type="NCBI Taxonomy" id="682979"/>
    <lineage>
        <taxon>Bacteria</taxon>
        <taxon>Bacillati</taxon>
        <taxon>Actinomycetota</taxon>
        <taxon>Actinomycetes</taxon>
        <taxon>Propionibacteriales</taxon>
        <taxon>Propionibacteriaceae</taxon>
        <taxon>Microlunatus</taxon>
    </lineage>
</organism>
<keyword evidence="7" id="KW-0067">ATP-binding</keyword>
<proteinExistence type="predicted"/>
<dbReference type="InterPro" id="IPR050482">
    <property type="entry name" value="Sensor_HK_TwoCompSys"/>
</dbReference>
<feature type="transmembrane region" description="Helical" evidence="9">
    <location>
        <begin position="71"/>
        <end position="101"/>
    </location>
</feature>
<evidence type="ECO:0000259" key="10">
    <source>
        <dbReference type="Pfam" id="PF07730"/>
    </source>
</evidence>
<dbReference type="GO" id="GO:0046983">
    <property type="term" value="F:protein dimerization activity"/>
    <property type="evidence" value="ECO:0007669"/>
    <property type="project" value="InterPro"/>
</dbReference>
<keyword evidence="9" id="KW-0472">Membrane</keyword>
<dbReference type="InterPro" id="IPR011712">
    <property type="entry name" value="Sig_transdc_His_kin_sub3_dim/P"/>
</dbReference>
<accession>A0A7Y9IE42</accession>
<dbReference type="Pfam" id="PF07730">
    <property type="entry name" value="HisKA_3"/>
    <property type="match status" value="1"/>
</dbReference>
<dbReference type="PANTHER" id="PTHR24421">
    <property type="entry name" value="NITRATE/NITRITE SENSOR PROTEIN NARX-RELATED"/>
    <property type="match status" value="1"/>
</dbReference>
<dbReference type="Proteomes" id="UP000569914">
    <property type="component" value="Unassembled WGS sequence"/>
</dbReference>
<name>A0A7Y9IE42_9ACTN</name>
<sequence>MRRWLERFFSVEGDPRWSPLVIWLAGLGLLALGLGGVWTGTGWPRFDPWWHVVPLTVGCIAIAFSRRHPMIALGVGTVAVLADFTIGGSPGVLLVIFDLLFTAFRIGRPTGRRVIAVSVAVAFVTVLVLIAVLADLRTGIAAALQLTAFLVVPLWWARDLRQKEELARLAAERVELERRRADDLIRVGELDRQRAVQAERASMARDLHDVIASHLSATALQAGAALARPADAGADRKTLESVRESSLAGLAEMRSMIMLLRNETDPDEPVAAPPRLDRISELVKQAEDNGLRIRFAGDAATVPAAVDQTAYRIIAEALVNAAKHAPGSTVELTIDGADPLVVRVENTAGSGAAIHPALSAGHGLAALRDRTAALGGRLSAGPTDHGTWLIEAIIPGGERVRS</sequence>
<evidence type="ECO:0000256" key="3">
    <source>
        <dbReference type="ARBA" id="ARBA00022553"/>
    </source>
</evidence>
<keyword evidence="12" id="KW-1185">Reference proteome</keyword>
<reference evidence="11 12" key="1">
    <citation type="submission" date="2020-07" db="EMBL/GenBank/DDBJ databases">
        <title>Sequencing the genomes of 1000 actinobacteria strains.</title>
        <authorList>
            <person name="Klenk H.-P."/>
        </authorList>
    </citation>
    <scope>NUCLEOTIDE SEQUENCE [LARGE SCALE GENOMIC DNA]</scope>
    <source>
        <strain evidence="11 12">DSM 22083</strain>
    </source>
</reference>
<keyword evidence="3" id="KW-0597">Phosphoprotein</keyword>